<gene>
    <name evidence="2" type="ORF">ACFQS1_28255</name>
</gene>
<evidence type="ECO:0000313" key="3">
    <source>
        <dbReference type="Proteomes" id="UP001596548"/>
    </source>
</evidence>
<accession>A0ABW2HXV1</accession>
<organism evidence="2 3">
    <name type="scientific">Paractinoplanes rhizophilus</name>
    <dbReference type="NCBI Taxonomy" id="1416877"/>
    <lineage>
        <taxon>Bacteria</taxon>
        <taxon>Bacillati</taxon>
        <taxon>Actinomycetota</taxon>
        <taxon>Actinomycetes</taxon>
        <taxon>Micromonosporales</taxon>
        <taxon>Micromonosporaceae</taxon>
        <taxon>Paractinoplanes</taxon>
    </lineage>
</organism>
<feature type="compositionally biased region" description="Basic and acidic residues" evidence="1">
    <location>
        <begin position="37"/>
        <end position="46"/>
    </location>
</feature>
<sequence>MLLLIDLDNTLIDRRAAFKGWAESRFGQSEVPWLVEADRDGHESRPRVPSGRYRGRPG</sequence>
<evidence type="ECO:0000313" key="2">
    <source>
        <dbReference type="EMBL" id="MFC7277897.1"/>
    </source>
</evidence>
<dbReference type="EMBL" id="JBHTBJ010000027">
    <property type="protein sequence ID" value="MFC7277897.1"/>
    <property type="molecule type" value="Genomic_DNA"/>
</dbReference>
<name>A0ABW2HXV1_9ACTN</name>
<keyword evidence="3" id="KW-1185">Reference proteome</keyword>
<protein>
    <recommendedName>
        <fullName evidence="4">Hydrolase of the HAD superfamily</fullName>
    </recommendedName>
</protein>
<proteinExistence type="predicted"/>
<dbReference type="Proteomes" id="UP001596548">
    <property type="component" value="Unassembled WGS sequence"/>
</dbReference>
<reference evidence="3" key="1">
    <citation type="journal article" date="2019" name="Int. J. Syst. Evol. Microbiol.">
        <title>The Global Catalogue of Microorganisms (GCM) 10K type strain sequencing project: providing services to taxonomists for standard genome sequencing and annotation.</title>
        <authorList>
            <consortium name="The Broad Institute Genomics Platform"/>
            <consortium name="The Broad Institute Genome Sequencing Center for Infectious Disease"/>
            <person name="Wu L."/>
            <person name="Ma J."/>
        </authorList>
    </citation>
    <scope>NUCLEOTIDE SEQUENCE [LARGE SCALE GENOMIC DNA]</scope>
    <source>
        <strain evidence="3">XZYJT-10</strain>
    </source>
</reference>
<dbReference type="RefSeq" id="WP_378974089.1">
    <property type="nucleotide sequence ID" value="NZ_JBHTBJ010000027.1"/>
</dbReference>
<comment type="caution">
    <text evidence="2">The sequence shown here is derived from an EMBL/GenBank/DDBJ whole genome shotgun (WGS) entry which is preliminary data.</text>
</comment>
<evidence type="ECO:0000256" key="1">
    <source>
        <dbReference type="SAM" id="MobiDB-lite"/>
    </source>
</evidence>
<feature type="region of interest" description="Disordered" evidence="1">
    <location>
        <begin position="37"/>
        <end position="58"/>
    </location>
</feature>
<evidence type="ECO:0008006" key="4">
    <source>
        <dbReference type="Google" id="ProtNLM"/>
    </source>
</evidence>